<evidence type="ECO:0000313" key="1">
    <source>
        <dbReference type="EMBL" id="AIJ48681.1"/>
    </source>
</evidence>
<evidence type="ECO:0000313" key="2">
    <source>
        <dbReference type="Proteomes" id="UP000028782"/>
    </source>
</evidence>
<dbReference type="HOGENOM" id="CLU_3232241_0_0_4"/>
<protein>
    <submittedName>
        <fullName evidence="1">Uncharacterized protein</fullName>
    </submittedName>
</protein>
<sequence length="43" mass="4680">MKPGASKLLAAPAMPRSWAPKNQTPRIGAAGRRALRQCIQNHQ</sequence>
<name>A0A076PVD9_COMTE</name>
<dbReference type="KEGG" id="ctes:O987_22975"/>
<dbReference type="EMBL" id="CP006704">
    <property type="protein sequence ID" value="AIJ48681.1"/>
    <property type="molecule type" value="Genomic_DNA"/>
</dbReference>
<gene>
    <name evidence="1" type="ORF">O987_22975</name>
</gene>
<organism evidence="1 2">
    <name type="scientific">Comamonas testosteroni TK102</name>
    <dbReference type="NCBI Taxonomy" id="1392005"/>
    <lineage>
        <taxon>Bacteria</taxon>
        <taxon>Pseudomonadati</taxon>
        <taxon>Pseudomonadota</taxon>
        <taxon>Betaproteobacteria</taxon>
        <taxon>Burkholderiales</taxon>
        <taxon>Comamonadaceae</taxon>
        <taxon>Comamonas</taxon>
    </lineage>
</organism>
<proteinExistence type="predicted"/>
<dbReference type="AlphaFoldDB" id="A0A076PVD9"/>
<reference evidence="1 2" key="1">
    <citation type="journal article" date="2014" name="Genome Announc.">
        <title>Complete Genome Sequence of Polychlorinated Biphenyl Degrader Comamonas testosteroni TK102 (NBRC 109938).</title>
        <authorList>
            <person name="Fukuda K."/>
            <person name="Hosoyama A."/>
            <person name="Tsuchikane K."/>
            <person name="Ohji S."/>
            <person name="Yamazoe A."/>
            <person name="Fujita N."/>
            <person name="Shintani M."/>
            <person name="Kimbara K."/>
        </authorList>
    </citation>
    <scope>NUCLEOTIDE SEQUENCE [LARGE SCALE GENOMIC DNA]</scope>
    <source>
        <strain evidence="1">TK102</strain>
    </source>
</reference>
<dbReference type="Proteomes" id="UP000028782">
    <property type="component" value="Chromosome"/>
</dbReference>
<accession>A0A076PVD9</accession>